<keyword evidence="1" id="KW-0732">Signal</keyword>
<organism evidence="2">
    <name type="scientific">Ixodes ricinus</name>
    <name type="common">Common tick</name>
    <name type="synonym">Acarus ricinus</name>
    <dbReference type="NCBI Taxonomy" id="34613"/>
    <lineage>
        <taxon>Eukaryota</taxon>
        <taxon>Metazoa</taxon>
        <taxon>Ecdysozoa</taxon>
        <taxon>Arthropoda</taxon>
        <taxon>Chelicerata</taxon>
        <taxon>Arachnida</taxon>
        <taxon>Acari</taxon>
        <taxon>Parasitiformes</taxon>
        <taxon>Ixodida</taxon>
        <taxon>Ixodoidea</taxon>
        <taxon>Ixodidae</taxon>
        <taxon>Ixodinae</taxon>
        <taxon>Ixodes</taxon>
    </lineage>
</organism>
<feature type="chain" id="PRO_5025688230" evidence="1">
    <location>
        <begin position="19"/>
        <end position="78"/>
    </location>
</feature>
<evidence type="ECO:0000256" key="1">
    <source>
        <dbReference type="SAM" id="SignalP"/>
    </source>
</evidence>
<proteinExistence type="predicted"/>
<sequence length="78" mass="8498">MWFMIWVLFSTDISEVSSSLTSLSTWRMVVSASTSRSRGLLLGCLPVSPSTLAVTRASSSQPSTSSWSSFSIIVVCFR</sequence>
<protein>
    <submittedName>
        <fullName evidence="2">Putative secreted protein</fullName>
    </submittedName>
</protein>
<evidence type="ECO:0000313" key="2">
    <source>
        <dbReference type="EMBL" id="MXU83880.1"/>
    </source>
</evidence>
<dbReference type="EMBL" id="GIFC01001797">
    <property type="protein sequence ID" value="MXU83880.1"/>
    <property type="molecule type" value="Transcribed_RNA"/>
</dbReference>
<name>A0A6B0U5A8_IXORI</name>
<accession>A0A6B0U5A8</accession>
<feature type="signal peptide" evidence="1">
    <location>
        <begin position="1"/>
        <end position="18"/>
    </location>
</feature>
<dbReference type="AlphaFoldDB" id="A0A6B0U5A8"/>
<reference evidence="2" key="1">
    <citation type="submission" date="2019-12" db="EMBL/GenBank/DDBJ databases">
        <title>An insight into the sialome of adult female Ixodes ricinus ticks feeding for 6 days.</title>
        <authorList>
            <person name="Perner J."/>
            <person name="Ribeiro J.M.C."/>
        </authorList>
    </citation>
    <scope>NUCLEOTIDE SEQUENCE</scope>
    <source>
        <strain evidence="2">Semi-engorged</strain>
        <tissue evidence="2">Salivary glands</tissue>
    </source>
</reference>